<dbReference type="CDD" id="cd04301">
    <property type="entry name" value="NAT_SF"/>
    <property type="match status" value="1"/>
</dbReference>
<protein>
    <submittedName>
        <fullName evidence="4">GNAT family N-acetyltransferase</fullName>
    </submittedName>
</protein>
<evidence type="ECO:0000259" key="3">
    <source>
        <dbReference type="PROSITE" id="PS51186"/>
    </source>
</evidence>
<keyword evidence="1" id="KW-0808">Transferase</keyword>
<evidence type="ECO:0000313" key="5">
    <source>
        <dbReference type="Proteomes" id="UP001500984"/>
    </source>
</evidence>
<accession>A0ABN2WGX3</accession>
<sequence>MGQPHHTADRTGALQFIAEQQRHPATACAYLGTDAASVEADLLDLDQPWAQTLRVTTGAQGEITGAAVIEWDEEVGRSWVHGPWLSDEVTCEEAHALLGSVIAQSPVTAHEMYASTRNQRIARLAEAAGWKAGPAHFEYVLAGPVEAPAQDPSLVLRLPHDEDEPHIARLHEAEFPHAYATARQLLDPGQPYAVLVAQMDGRAAGYIAAQSEGDALYIDFLAVDPEARRQGVGASLLAGMVGLLGGDRMRLTVSEEQAAARAMYTALGFREGASSRAFHSA</sequence>
<dbReference type="EMBL" id="BAAAPZ010000003">
    <property type="protein sequence ID" value="GAA2092146.1"/>
    <property type="molecule type" value="Genomic_DNA"/>
</dbReference>
<dbReference type="PROSITE" id="PS51186">
    <property type="entry name" value="GNAT"/>
    <property type="match status" value="1"/>
</dbReference>
<dbReference type="InterPro" id="IPR016181">
    <property type="entry name" value="Acyl_CoA_acyltransferase"/>
</dbReference>
<comment type="caution">
    <text evidence="4">The sequence shown here is derived from an EMBL/GenBank/DDBJ whole genome shotgun (WGS) entry which is preliminary data.</text>
</comment>
<dbReference type="Proteomes" id="UP001500984">
    <property type="component" value="Unassembled WGS sequence"/>
</dbReference>
<reference evidence="4 5" key="1">
    <citation type="journal article" date="2019" name="Int. J. Syst. Evol. Microbiol.">
        <title>The Global Catalogue of Microorganisms (GCM) 10K type strain sequencing project: providing services to taxonomists for standard genome sequencing and annotation.</title>
        <authorList>
            <consortium name="The Broad Institute Genomics Platform"/>
            <consortium name="The Broad Institute Genome Sequencing Center for Infectious Disease"/>
            <person name="Wu L."/>
            <person name="Ma J."/>
        </authorList>
    </citation>
    <scope>NUCLEOTIDE SEQUENCE [LARGE SCALE GENOMIC DNA]</scope>
    <source>
        <strain evidence="4 5">JCM 15900</strain>
    </source>
</reference>
<organism evidence="4 5">
    <name type="scientific">Brevibacterium salitolerans</name>
    <dbReference type="NCBI Taxonomy" id="1403566"/>
    <lineage>
        <taxon>Bacteria</taxon>
        <taxon>Bacillati</taxon>
        <taxon>Actinomycetota</taxon>
        <taxon>Actinomycetes</taxon>
        <taxon>Micrococcales</taxon>
        <taxon>Brevibacteriaceae</taxon>
        <taxon>Brevibacterium</taxon>
    </lineage>
</organism>
<name>A0ABN2WGX3_9MICO</name>
<dbReference type="InterPro" id="IPR000182">
    <property type="entry name" value="GNAT_dom"/>
</dbReference>
<dbReference type="InterPro" id="IPR050680">
    <property type="entry name" value="YpeA/RimI_acetyltransf"/>
</dbReference>
<evidence type="ECO:0000256" key="1">
    <source>
        <dbReference type="ARBA" id="ARBA00022679"/>
    </source>
</evidence>
<dbReference type="SUPFAM" id="SSF55729">
    <property type="entry name" value="Acyl-CoA N-acyltransferases (Nat)"/>
    <property type="match status" value="1"/>
</dbReference>
<dbReference type="Pfam" id="PF00583">
    <property type="entry name" value="Acetyltransf_1"/>
    <property type="match status" value="1"/>
</dbReference>
<gene>
    <name evidence="4" type="ORF">GCM10009823_09710</name>
</gene>
<dbReference type="PANTHER" id="PTHR43420">
    <property type="entry name" value="ACETYLTRANSFERASE"/>
    <property type="match status" value="1"/>
</dbReference>
<dbReference type="PANTHER" id="PTHR43420:SF44">
    <property type="entry name" value="ACETYLTRANSFERASE YPEA"/>
    <property type="match status" value="1"/>
</dbReference>
<evidence type="ECO:0000313" key="4">
    <source>
        <dbReference type="EMBL" id="GAA2092146.1"/>
    </source>
</evidence>
<proteinExistence type="predicted"/>
<dbReference type="RefSeq" id="WP_291799268.1">
    <property type="nucleotide sequence ID" value="NZ_BAAAPZ010000003.1"/>
</dbReference>
<keyword evidence="5" id="KW-1185">Reference proteome</keyword>
<evidence type="ECO:0000256" key="2">
    <source>
        <dbReference type="ARBA" id="ARBA00023315"/>
    </source>
</evidence>
<keyword evidence="2" id="KW-0012">Acyltransferase</keyword>
<dbReference type="Gene3D" id="3.40.630.30">
    <property type="match status" value="1"/>
</dbReference>
<feature type="domain" description="N-acetyltransferase" evidence="3">
    <location>
        <begin position="154"/>
        <end position="281"/>
    </location>
</feature>